<dbReference type="GO" id="GO:0004623">
    <property type="term" value="F:phospholipase A2 activity"/>
    <property type="evidence" value="ECO:0007669"/>
    <property type="project" value="TreeGrafter"/>
</dbReference>
<dbReference type="GO" id="GO:0031526">
    <property type="term" value="C:brush border membrane"/>
    <property type="evidence" value="ECO:0007669"/>
    <property type="project" value="TreeGrafter"/>
</dbReference>
<sequence>MKGMMYPQAMVSAGAAYLDQKPDLSFFSFDCFHFTERGHAEMAIALWNNMLEPVGSKQTYNNFTHDRNKIRCPSEENPYIFTQVNSFNPEPVDEPVDGLFHLQSSKTAH</sequence>
<name>A0AAD5AH35_SILAS</name>
<dbReference type="GO" id="GO:0006644">
    <property type="term" value="P:phospholipid metabolic process"/>
    <property type="evidence" value="ECO:0007669"/>
    <property type="project" value="TreeGrafter"/>
</dbReference>
<dbReference type="GO" id="GO:0004622">
    <property type="term" value="F:phosphatidylcholine lysophospholipase activity"/>
    <property type="evidence" value="ECO:0007669"/>
    <property type="project" value="TreeGrafter"/>
</dbReference>
<comment type="caution">
    <text evidence="1">The sequence shown here is derived from an EMBL/GenBank/DDBJ whole genome shotgun (WGS) entry which is preliminary data.</text>
</comment>
<dbReference type="AlphaFoldDB" id="A0AAD5AH35"/>
<dbReference type="Proteomes" id="UP001205998">
    <property type="component" value="Unassembled WGS sequence"/>
</dbReference>
<organism evidence="1 2">
    <name type="scientific">Silurus asotus</name>
    <name type="common">Amur catfish</name>
    <name type="synonym">Parasilurus asotus</name>
    <dbReference type="NCBI Taxonomy" id="30991"/>
    <lineage>
        <taxon>Eukaryota</taxon>
        <taxon>Metazoa</taxon>
        <taxon>Chordata</taxon>
        <taxon>Craniata</taxon>
        <taxon>Vertebrata</taxon>
        <taxon>Euteleostomi</taxon>
        <taxon>Actinopterygii</taxon>
        <taxon>Neopterygii</taxon>
        <taxon>Teleostei</taxon>
        <taxon>Ostariophysi</taxon>
        <taxon>Siluriformes</taxon>
        <taxon>Siluridae</taxon>
        <taxon>Silurus</taxon>
    </lineage>
</organism>
<reference evidence="1" key="1">
    <citation type="submission" date="2018-07" db="EMBL/GenBank/DDBJ databases">
        <title>Comparative genomics of catfishes provides insights into carnivory and benthic adaptation.</title>
        <authorList>
            <person name="Zhang Y."/>
            <person name="Wang D."/>
            <person name="Peng Z."/>
            <person name="Zheng S."/>
            <person name="Shao F."/>
            <person name="Tao W."/>
        </authorList>
    </citation>
    <scope>NUCLEOTIDE SEQUENCE</scope>
    <source>
        <strain evidence="1">Chongqing</strain>
    </source>
</reference>
<dbReference type="PANTHER" id="PTHR21325">
    <property type="entry name" value="PHOSPHOLIPASE B, PLB1"/>
    <property type="match status" value="1"/>
</dbReference>
<dbReference type="EMBL" id="MU551730">
    <property type="protein sequence ID" value="KAI5616413.1"/>
    <property type="molecule type" value="Genomic_DNA"/>
</dbReference>
<gene>
    <name evidence="1" type="ORF">C0J50_24015</name>
</gene>
<dbReference type="PANTHER" id="PTHR21325:SF52">
    <property type="entry name" value="PHOSPHOLIPASE B1, MEMBRANE-ASSOCIATED"/>
    <property type="match status" value="1"/>
</dbReference>
<protein>
    <submittedName>
        <fullName evidence="1">Phospholipase B1, membrane-associated</fullName>
    </submittedName>
</protein>
<accession>A0AAD5AH35</accession>
<dbReference type="GO" id="GO:0050253">
    <property type="term" value="F:retinyl-palmitate esterase activity"/>
    <property type="evidence" value="ECO:0007669"/>
    <property type="project" value="TreeGrafter"/>
</dbReference>
<evidence type="ECO:0000313" key="2">
    <source>
        <dbReference type="Proteomes" id="UP001205998"/>
    </source>
</evidence>
<keyword evidence="2" id="KW-1185">Reference proteome</keyword>
<proteinExistence type="predicted"/>
<evidence type="ECO:0000313" key="1">
    <source>
        <dbReference type="EMBL" id="KAI5616413.1"/>
    </source>
</evidence>
<dbReference type="InterPro" id="IPR038885">
    <property type="entry name" value="PLB1"/>
</dbReference>